<evidence type="ECO:0000256" key="1">
    <source>
        <dbReference type="ARBA" id="ARBA00004127"/>
    </source>
</evidence>
<keyword evidence="4 7" id="KW-1133">Transmembrane helix</keyword>
<evidence type="ECO:0000313" key="9">
    <source>
        <dbReference type="Proteomes" id="UP000239649"/>
    </source>
</evidence>
<feature type="region of interest" description="Disordered" evidence="6">
    <location>
        <begin position="19"/>
        <end position="56"/>
    </location>
</feature>
<dbReference type="GO" id="GO:0012505">
    <property type="term" value="C:endomembrane system"/>
    <property type="evidence" value="ECO:0007669"/>
    <property type="project" value="UniProtKB-SubCell"/>
</dbReference>
<dbReference type="Proteomes" id="UP000239649">
    <property type="component" value="Unassembled WGS sequence"/>
</dbReference>
<feature type="transmembrane region" description="Helical" evidence="7">
    <location>
        <begin position="211"/>
        <end position="228"/>
    </location>
</feature>
<proteinExistence type="predicted"/>
<dbReference type="OrthoDB" id="5588846at2759"/>
<keyword evidence="3 7" id="KW-0812">Transmembrane</keyword>
<reference evidence="8 9" key="1">
    <citation type="journal article" date="2018" name="Plant J.">
        <title>Genome sequences of Chlorella sorokiniana UTEX 1602 and Micractinium conductrix SAG 241.80: implications to maltose excretion by a green alga.</title>
        <authorList>
            <person name="Arriola M.B."/>
            <person name="Velmurugan N."/>
            <person name="Zhang Y."/>
            <person name="Plunkett M.H."/>
            <person name="Hondzo H."/>
            <person name="Barney B.M."/>
        </authorList>
    </citation>
    <scope>NUCLEOTIDE SEQUENCE [LARGE SCALE GENOMIC DNA]</scope>
    <source>
        <strain evidence="8 9">SAG 241.80</strain>
    </source>
</reference>
<dbReference type="AlphaFoldDB" id="A0A2P6VS19"/>
<feature type="transmembrane region" description="Helical" evidence="7">
    <location>
        <begin position="248"/>
        <end position="266"/>
    </location>
</feature>
<organism evidence="8 9">
    <name type="scientific">Micractinium conductrix</name>
    <dbReference type="NCBI Taxonomy" id="554055"/>
    <lineage>
        <taxon>Eukaryota</taxon>
        <taxon>Viridiplantae</taxon>
        <taxon>Chlorophyta</taxon>
        <taxon>core chlorophytes</taxon>
        <taxon>Trebouxiophyceae</taxon>
        <taxon>Chlorellales</taxon>
        <taxon>Chlorellaceae</taxon>
        <taxon>Chlorella clade</taxon>
        <taxon>Micractinium</taxon>
    </lineage>
</organism>
<comment type="caution">
    <text evidence="8">The sequence shown here is derived from an EMBL/GenBank/DDBJ whole genome shotgun (WGS) entry which is preliminary data.</text>
</comment>
<accession>A0A2P6VS19</accession>
<evidence type="ECO:0000256" key="7">
    <source>
        <dbReference type="SAM" id="Phobius"/>
    </source>
</evidence>
<feature type="transmembrane region" description="Helical" evidence="7">
    <location>
        <begin position="343"/>
        <end position="361"/>
    </location>
</feature>
<evidence type="ECO:0000256" key="2">
    <source>
        <dbReference type="ARBA" id="ARBA00022448"/>
    </source>
</evidence>
<evidence type="ECO:0000256" key="5">
    <source>
        <dbReference type="ARBA" id="ARBA00023136"/>
    </source>
</evidence>
<feature type="compositionally biased region" description="Low complexity" evidence="6">
    <location>
        <begin position="35"/>
        <end position="45"/>
    </location>
</feature>
<feature type="transmembrane region" description="Helical" evidence="7">
    <location>
        <begin position="76"/>
        <end position="97"/>
    </location>
</feature>
<keyword evidence="9" id="KW-1185">Reference proteome</keyword>
<dbReference type="PANTHER" id="PTHR23510">
    <property type="entry name" value="INNER MEMBRANE TRANSPORT PROTEIN YAJR"/>
    <property type="match status" value="1"/>
</dbReference>
<evidence type="ECO:0000256" key="3">
    <source>
        <dbReference type="ARBA" id="ARBA00022692"/>
    </source>
</evidence>
<feature type="transmembrane region" description="Helical" evidence="7">
    <location>
        <begin position="141"/>
        <end position="160"/>
    </location>
</feature>
<evidence type="ECO:0000256" key="4">
    <source>
        <dbReference type="ARBA" id="ARBA00022989"/>
    </source>
</evidence>
<dbReference type="SUPFAM" id="SSF103473">
    <property type="entry name" value="MFS general substrate transporter"/>
    <property type="match status" value="1"/>
</dbReference>
<feature type="transmembrane region" description="Helical" evidence="7">
    <location>
        <begin position="109"/>
        <end position="129"/>
    </location>
</feature>
<evidence type="ECO:0000313" key="8">
    <source>
        <dbReference type="EMBL" id="PSC76881.1"/>
    </source>
</evidence>
<name>A0A2P6VS19_9CHLO</name>
<feature type="transmembrane region" description="Helical" evidence="7">
    <location>
        <begin position="398"/>
        <end position="418"/>
    </location>
</feature>
<feature type="transmembrane region" description="Helical" evidence="7">
    <location>
        <begin position="300"/>
        <end position="323"/>
    </location>
</feature>
<feature type="region of interest" description="Disordered" evidence="6">
    <location>
        <begin position="553"/>
        <end position="595"/>
    </location>
</feature>
<keyword evidence="5 7" id="KW-0472">Membrane</keyword>
<evidence type="ECO:0000256" key="6">
    <source>
        <dbReference type="SAM" id="MobiDB-lite"/>
    </source>
</evidence>
<gene>
    <name evidence="8" type="primary">g96</name>
    <name evidence="8" type="ORF">C2E20_0096</name>
</gene>
<feature type="transmembrane region" description="Helical" evidence="7">
    <location>
        <begin position="373"/>
        <end position="392"/>
    </location>
</feature>
<protein>
    <submittedName>
        <fullName evidence="8">Major facilitator superfamily domain-containing 8-like</fullName>
    </submittedName>
</protein>
<dbReference type="Pfam" id="PF07690">
    <property type="entry name" value="MFS_1"/>
    <property type="match status" value="1"/>
</dbReference>
<dbReference type="GO" id="GO:0022857">
    <property type="term" value="F:transmembrane transporter activity"/>
    <property type="evidence" value="ECO:0007669"/>
    <property type="project" value="InterPro"/>
</dbReference>
<dbReference type="Gene3D" id="1.20.1250.20">
    <property type="entry name" value="MFS general substrate transporter like domains"/>
    <property type="match status" value="1"/>
</dbReference>
<dbReference type="InterPro" id="IPR051068">
    <property type="entry name" value="MFS_Domain-Containing_Protein"/>
</dbReference>
<sequence>MARGPIGYTVHFIRGQLAKRRGETQPEGGQESKAAEPGADAAAAPQDEEGFGKGAAPKALGEPFDPAHALTKRRSLLALVVMGFGLALDFTLSLMSIQPLFYVVGGPQSLYGFVFGCYDLSAMLFAPLFGVWTDRSGRYKAAIQVGAAVNAAGNLVYAFTVLADQWWIMAVARLVAGVGAATLGIGSSYITRTTTHARRQVVLGRYRITQTVARMAGPMLGFLFLGLPEVHAGSSTALKIFNWYTIPGWAAFLVVMLLMTFFAWAFEDPTEENEHLVKADAEVAASGPPSPQRVRRFRSFALPWIALSFFAIFAFNGFTANLFALFAGQYHEVTSQMDNWKTYVGMGAGSFVCGMVVRRCIKWFPWFEERKLVMLSNWLVLLTWVLVIPYGGETWVPPVALFYAATGLAGFAVVINQASLETIFSKKVTQYGDVAGGSVGRWMGAYFCAASAGRFAGPLVVAAVTRIATPSGVTGYCSEPVTAADGSLMCATPQNACLITGNNYYVEGCVLYNAIPMYAAMAGLQLCVNLGLWWVLAAHWSYDNEDLPAPLPAGASHDVDKSPTGIDDAAAADEARKWPAGSEDEPDVNTAGAVA</sequence>
<dbReference type="EMBL" id="LHPF02000001">
    <property type="protein sequence ID" value="PSC76881.1"/>
    <property type="molecule type" value="Genomic_DNA"/>
</dbReference>
<dbReference type="PANTHER" id="PTHR23510:SF3">
    <property type="entry name" value="MAJOR FACILITATOR SUPERFAMILY DOMAIN-CONTAINING PROTEIN 8"/>
    <property type="match status" value="1"/>
</dbReference>
<dbReference type="InterPro" id="IPR036259">
    <property type="entry name" value="MFS_trans_sf"/>
</dbReference>
<comment type="subcellular location">
    <subcellularLocation>
        <location evidence="1">Endomembrane system</location>
        <topology evidence="1">Multi-pass membrane protein</topology>
    </subcellularLocation>
</comment>
<keyword evidence="2" id="KW-0813">Transport</keyword>
<dbReference type="InterPro" id="IPR011701">
    <property type="entry name" value="MFS"/>
</dbReference>
<feature type="transmembrane region" description="Helical" evidence="7">
    <location>
        <begin position="166"/>
        <end position="190"/>
    </location>
</feature>